<evidence type="ECO:0000256" key="4">
    <source>
        <dbReference type="ARBA" id="ARBA00022771"/>
    </source>
</evidence>
<dbReference type="GO" id="GO:0001006">
    <property type="term" value="F:RNA polymerase III type 3 promoter sequence-specific DNA binding"/>
    <property type="evidence" value="ECO:0007669"/>
    <property type="project" value="TreeGrafter"/>
</dbReference>
<accession>A0AAV2TYF2</accession>
<evidence type="ECO:0000256" key="7">
    <source>
        <dbReference type="ARBA" id="ARBA00023163"/>
    </source>
</evidence>
<dbReference type="InterPro" id="IPR013137">
    <property type="entry name" value="Znf_TFIIB"/>
</dbReference>
<dbReference type="PRINTS" id="PR00685">
    <property type="entry name" value="TIFACTORIIB"/>
</dbReference>
<feature type="domain" description="TFIIB-type" evidence="10">
    <location>
        <begin position="1"/>
        <end position="30"/>
    </location>
</feature>
<keyword evidence="6" id="KW-0805">Transcription regulation</keyword>
<keyword evidence="7" id="KW-0804">Transcription</keyword>
<evidence type="ECO:0000256" key="6">
    <source>
        <dbReference type="ARBA" id="ARBA00023015"/>
    </source>
</evidence>
<dbReference type="SMART" id="SM00385">
    <property type="entry name" value="CYCLIN"/>
    <property type="match status" value="1"/>
</dbReference>
<dbReference type="PANTHER" id="PTHR11618:SF4">
    <property type="entry name" value="TRANSCRIPTION FACTOR IIIB 90 KDA SUBUNIT"/>
    <property type="match status" value="1"/>
</dbReference>
<dbReference type="GO" id="GO:0000995">
    <property type="term" value="F:RNA polymerase III general transcription initiation factor activity"/>
    <property type="evidence" value="ECO:0007669"/>
    <property type="project" value="TreeGrafter"/>
</dbReference>
<dbReference type="Gene3D" id="1.10.472.10">
    <property type="entry name" value="Cyclin-like"/>
    <property type="match status" value="1"/>
</dbReference>
<gene>
    <name evidence="11" type="ORF">CDAUBV1_LOCUS17370</name>
</gene>
<evidence type="ECO:0000313" key="11">
    <source>
        <dbReference type="EMBL" id="CAL5142091.1"/>
    </source>
</evidence>
<dbReference type="Gene3D" id="2.20.25.10">
    <property type="match status" value="1"/>
</dbReference>
<reference evidence="11" key="1">
    <citation type="submission" date="2024-06" db="EMBL/GenBank/DDBJ databases">
        <authorList>
            <person name="Liu X."/>
            <person name="Lenzi L."/>
            <person name="Haldenby T S."/>
            <person name="Uol C."/>
        </authorList>
    </citation>
    <scope>NUCLEOTIDE SEQUENCE</scope>
</reference>
<dbReference type="Proteomes" id="UP001497525">
    <property type="component" value="Unassembled WGS sequence"/>
</dbReference>
<dbReference type="InterPro" id="IPR036915">
    <property type="entry name" value="Cyclin-like_sf"/>
</dbReference>
<keyword evidence="4 9" id="KW-0863">Zinc-finger</keyword>
<dbReference type="PROSITE" id="PS51134">
    <property type="entry name" value="ZF_TFIIB"/>
    <property type="match status" value="1"/>
</dbReference>
<dbReference type="GO" id="GO:0017025">
    <property type="term" value="F:TBP-class protein binding"/>
    <property type="evidence" value="ECO:0007669"/>
    <property type="project" value="InterPro"/>
</dbReference>
<dbReference type="AlphaFoldDB" id="A0AAV2TYF2"/>
<organism evidence="11 12">
    <name type="scientific">Calicophoron daubneyi</name>
    <name type="common">Rumen fluke</name>
    <name type="synonym">Paramphistomum daubneyi</name>
    <dbReference type="NCBI Taxonomy" id="300641"/>
    <lineage>
        <taxon>Eukaryota</taxon>
        <taxon>Metazoa</taxon>
        <taxon>Spiralia</taxon>
        <taxon>Lophotrochozoa</taxon>
        <taxon>Platyhelminthes</taxon>
        <taxon>Trematoda</taxon>
        <taxon>Digenea</taxon>
        <taxon>Plagiorchiida</taxon>
        <taxon>Pronocephalata</taxon>
        <taxon>Paramphistomoidea</taxon>
        <taxon>Paramphistomidae</taxon>
        <taxon>Calicophoron</taxon>
    </lineage>
</organism>
<name>A0AAV2TYF2_CALDB</name>
<protein>
    <recommendedName>
        <fullName evidence="10">TFIIB-type domain-containing protein</fullName>
    </recommendedName>
</protein>
<dbReference type="EMBL" id="CAXLJL010000954">
    <property type="protein sequence ID" value="CAL5142091.1"/>
    <property type="molecule type" value="Genomic_DNA"/>
</dbReference>
<dbReference type="SUPFAM" id="SSF47954">
    <property type="entry name" value="Cyclin-like"/>
    <property type="match status" value="1"/>
</dbReference>
<keyword evidence="5" id="KW-0862">Zinc</keyword>
<evidence type="ECO:0000256" key="3">
    <source>
        <dbReference type="ARBA" id="ARBA00022723"/>
    </source>
</evidence>
<keyword evidence="3" id="KW-0479">Metal-binding</keyword>
<dbReference type="Pfam" id="PF08271">
    <property type="entry name" value="Zn_Ribbon_TF"/>
    <property type="match status" value="1"/>
</dbReference>
<dbReference type="InterPro" id="IPR013150">
    <property type="entry name" value="TFIIB_cyclin"/>
</dbReference>
<evidence type="ECO:0000256" key="5">
    <source>
        <dbReference type="ARBA" id="ARBA00022833"/>
    </source>
</evidence>
<evidence type="ECO:0000256" key="1">
    <source>
        <dbReference type="ARBA" id="ARBA00004123"/>
    </source>
</evidence>
<evidence type="ECO:0000256" key="9">
    <source>
        <dbReference type="PROSITE-ProRule" id="PRU00469"/>
    </source>
</evidence>
<evidence type="ECO:0000256" key="2">
    <source>
        <dbReference type="ARBA" id="ARBA00010857"/>
    </source>
</evidence>
<dbReference type="GO" id="GO:0005634">
    <property type="term" value="C:nucleus"/>
    <property type="evidence" value="ECO:0007669"/>
    <property type="project" value="UniProtKB-SubCell"/>
</dbReference>
<proteinExistence type="inferred from homology"/>
<dbReference type="InterPro" id="IPR000812">
    <property type="entry name" value="TFIIB"/>
</dbReference>
<dbReference type="PANTHER" id="PTHR11618">
    <property type="entry name" value="TRANSCRIPTION INITIATION FACTOR IIB-RELATED"/>
    <property type="match status" value="1"/>
</dbReference>
<keyword evidence="8" id="KW-0539">Nucleus</keyword>
<sequence>MRCTHCGGTNFDEDRARADLVCLDCGMVLSENAMSSEVEFVDAGAGVTTAVGRFVSDESQFAVHESRQVTENKARRRIQTICGQLRLSNDVSLSAFRYYQSALFRGITRGRGSAQVAAGCIYLAARQLRVNLMLLDLSDAVGINVYVLGRCYTELKRRLHLVIPEMVRSSRQLSFSNSWPIECLRMCTTEDPCI</sequence>
<dbReference type="SUPFAM" id="SSF57783">
    <property type="entry name" value="Zinc beta-ribbon"/>
    <property type="match status" value="1"/>
</dbReference>
<dbReference type="GO" id="GO:0070897">
    <property type="term" value="P:transcription preinitiation complex assembly"/>
    <property type="evidence" value="ECO:0007669"/>
    <property type="project" value="InterPro"/>
</dbReference>
<dbReference type="GO" id="GO:0097550">
    <property type="term" value="C:transcription preinitiation complex"/>
    <property type="evidence" value="ECO:0007669"/>
    <property type="project" value="TreeGrafter"/>
</dbReference>
<evidence type="ECO:0000259" key="10">
    <source>
        <dbReference type="PROSITE" id="PS51134"/>
    </source>
</evidence>
<evidence type="ECO:0000313" key="12">
    <source>
        <dbReference type="Proteomes" id="UP001497525"/>
    </source>
</evidence>
<evidence type="ECO:0000256" key="8">
    <source>
        <dbReference type="ARBA" id="ARBA00023242"/>
    </source>
</evidence>
<comment type="subcellular location">
    <subcellularLocation>
        <location evidence="1">Nucleus</location>
    </subcellularLocation>
</comment>
<dbReference type="Pfam" id="PF00382">
    <property type="entry name" value="TFIIB"/>
    <property type="match status" value="1"/>
</dbReference>
<dbReference type="GO" id="GO:0008270">
    <property type="term" value="F:zinc ion binding"/>
    <property type="evidence" value="ECO:0007669"/>
    <property type="project" value="UniProtKB-KW"/>
</dbReference>
<comment type="similarity">
    <text evidence="2">Belongs to the TFIIB family.</text>
</comment>
<dbReference type="InterPro" id="IPR013763">
    <property type="entry name" value="Cyclin-like_dom"/>
</dbReference>
<dbReference type="GO" id="GO:0000126">
    <property type="term" value="C:transcription factor TFIIIB complex"/>
    <property type="evidence" value="ECO:0007669"/>
    <property type="project" value="TreeGrafter"/>
</dbReference>
<comment type="caution">
    <text evidence="11">The sequence shown here is derived from an EMBL/GenBank/DDBJ whole genome shotgun (WGS) entry which is preliminary data.</text>
</comment>